<evidence type="ECO:0000256" key="2">
    <source>
        <dbReference type="SAM" id="SignalP"/>
    </source>
</evidence>
<evidence type="ECO:0000313" key="4">
    <source>
        <dbReference type="EMBL" id="KAK2157230.1"/>
    </source>
</evidence>
<evidence type="ECO:0000256" key="1">
    <source>
        <dbReference type="SAM" id="Phobius"/>
    </source>
</evidence>
<feature type="transmembrane region" description="Helical" evidence="1">
    <location>
        <begin position="417"/>
        <end position="444"/>
    </location>
</feature>
<keyword evidence="1" id="KW-0472">Membrane</keyword>
<protein>
    <recommendedName>
        <fullName evidence="3">Endonuclease/exonuclease/phosphatase domain-containing protein</fullName>
    </recommendedName>
</protein>
<dbReference type="GO" id="GO:0005783">
    <property type="term" value="C:endoplasmic reticulum"/>
    <property type="evidence" value="ECO:0007669"/>
    <property type="project" value="TreeGrafter"/>
</dbReference>
<feature type="signal peptide" evidence="2">
    <location>
        <begin position="1"/>
        <end position="17"/>
    </location>
</feature>
<dbReference type="Gene3D" id="3.60.10.10">
    <property type="entry name" value="Endonuclease/exonuclease/phosphatase"/>
    <property type="match status" value="1"/>
</dbReference>
<dbReference type="Pfam" id="PF03372">
    <property type="entry name" value="Exo_endo_phos"/>
    <property type="match status" value="1"/>
</dbReference>
<dbReference type="AlphaFoldDB" id="A0AAD9JS80"/>
<evidence type="ECO:0000313" key="5">
    <source>
        <dbReference type="Proteomes" id="UP001208570"/>
    </source>
</evidence>
<dbReference type="InterPro" id="IPR036691">
    <property type="entry name" value="Endo/exonu/phosph_ase_sf"/>
</dbReference>
<dbReference type="PANTHER" id="PTHR14859">
    <property type="entry name" value="CALCOFLUOR WHITE HYPERSENSITIVE PROTEIN PRECURSOR"/>
    <property type="match status" value="1"/>
</dbReference>
<feature type="chain" id="PRO_5042043765" description="Endonuclease/exonuclease/phosphatase domain-containing protein" evidence="2">
    <location>
        <begin position="18"/>
        <end position="478"/>
    </location>
</feature>
<dbReference type="PANTHER" id="PTHR14859:SF16">
    <property type="entry name" value="ENDONUCLEASE_EXONUCLEASE_PHOSPHATASE DOMAIN-CONTAINING PROTEIN"/>
    <property type="match status" value="1"/>
</dbReference>
<evidence type="ECO:0000259" key="3">
    <source>
        <dbReference type="Pfam" id="PF03372"/>
    </source>
</evidence>
<dbReference type="SUPFAM" id="SSF56219">
    <property type="entry name" value="DNase I-like"/>
    <property type="match status" value="1"/>
</dbReference>
<keyword evidence="5" id="KW-1185">Reference proteome</keyword>
<organism evidence="4 5">
    <name type="scientific">Paralvinella palmiformis</name>
    <dbReference type="NCBI Taxonomy" id="53620"/>
    <lineage>
        <taxon>Eukaryota</taxon>
        <taxon>Metazoa</taxon>
        <taxon>Spiralia</taxon>
        <taxon>Lophotrochozoa</taxon>
        <taxon>Annelida</taxon>
        <taxon>Polychaeta</taxon>
        <taxon>Sedentaria</taxon>
        <taxon>Canalipalpata</taxon>
        <taxon>Terebellida</taxon>
        <taxon>Terebelliformia</taxon>
        <taxon>Alvinellidae</taxon>
        <taxon>Paralvinella</taxon>
    </lineage>
</organism>
<feature type="transmembrane region" description="Helical" evidence="1">
    <location>
        <begin position="341"/>
        <end position="368"/>
    </location>
</feature>
<reference evidence="4" key="1">
    <citation type="journal article" date="2023" name="Mol. Biol. Evol.">
        <title>Third-Generation Sequencing Reveals the Adaptive Role of the Epigenome in Three Deep-Sea Polychaetes.</title>
        <authorList>
            <person name="Perez M."/>
            <person name="Aroh O."/>
            <person name="Sun Y."/>
            <person name="Lan Y."/>
            <person name="Juniper S.K."/>
            <person name="Young C.R."/>
            <person name="Angers B."/>
            <person name="Qian P.Y."/>
        </authorList>
    </citation>
    <scope>NUCLEOTIDE SEQUENCE</scope>
    <source>
        <strain evidence="4">P08H-3</strain>
    </source>
</reference>
<keyword evidence="2" id="KW-0732">Signal</keyword>
<feature type="domain" description="Endonuclease/exonuclease/phosphatase" evidence="3">
    <location>
        <begin position="28"/>
        <end position="262"/>
    </location>
</feature>
<proteinExistence type="predicted"/>
<dbReference type="GO" id="GO:0003824">
    <property type="term" value="F:catalytic activity"/>
    <property type="evidence" value="ECO:0007669"/>
    <property type="project" value="InterPro"/>
</dbReference>
<gene>
    <name evidence="4" type="ORF">LSH36_195g05012</name>
</gene>
<keyword evidence="1" id="KW-0812">Transmembrane</keyword>
<dbReference type="GO" id="GO:0006506">
    <property type="term" value="P:GPI anchor biosynthetic process"/>
    <property type="evidence" value="ECO:0007669"/>
    <property type="project" value="TreeGrafter"/>
</dbReference>
<dbReference type="InterPro" id="IPR051916">
    <property type="entry name" value="GPI-anchor_lipid_remodeler"/>
</dbReference>
<name>A0AAD9JS80_9ANNE</name>
<dbReference type="GO" id="GO:0016020">
    <property type="term" value="C:membrane"/>
    <property type="evidence" value="ECO:0007669"/>
    <property type="project" value="GOC"/>
</dbReference>
<accession>A0AAD9JS80</accession>
<keyword evidence="1" id="KW-1133">Transmembrane helix</keyword>
<dbReference type="EMBL" id="JAODUP010000195">
    <property type="protein sequence ID" value="KAK2157230.1"/>
    <property type="molecule type" value="Genomic_DNA"/>
</dbReference>
<sequence length="478" mass="54614">MWLLFVVFIVVPNTCTCEIVDKITIVTYNVWNIMFNWDVRKFHIAQMIREVNADIIAFEELRADGYEDLTQLDELQELLPNYRWQQFAAAHKVDRPKDSYITGMDLEGVGILSRYPIVRHEVQNLSASHGSDNNDRVVLHVQILLDESFQPQKSPIINIAVVHFSYDRQQQCRNALEVFQFLKGRQLRNAIVLGDFNTYKDFESPLDIFTNQQSATGSSGCNMMLNIDRKDDLSWIVFDDPIPGLESRPDRILTMAEDFIIRSAGLIGNGTQYKSHYFHHVIWSRLEKVLGTSVNSYDGLRGRSCPHDCGPHASCRCGVCIGGGDRSACLVPNCNECNTSIFYLLLLFLFVSILFMSQLTFGLLQLLLTMNDKAASDRRSDSACCGQVCLCDPALYSGISARMRWIKRHRFSRIYPLLRLSPMILIIVSLLMIFLLIEFALFAFGDSINDVYNIIPEELNPSDHLLLYTELEVKRVHS</sequence>
<dbReference type="InterPro" id="IPR005135">
    <property type="entry name" value="Endo/exonuclease/phosphatase"/>
</dbReference>
<comment type="caution">
    <text evidence="4">The sequence shown here is derived from an EMBL/GenBank/DDBJ whole genome shotgun (WGS) entry which is preliminary data.</text>
</comment>
<dbReference type="Proteomes" id="UP001208570">
    <property type="component" value="Unassembled WGS sequence"/>
</dbReference>